<keyword evidence="3" id="KW-0862">Zinc</keyword>
<dbReference type="Pfam" id="PF21362">
    <property type="entry name" value="Sina_RING"/>
    <property type="match status" value="1"/>
</dbReference>
<evidence type="ECO:0000256" key="4">
    <source>
        <dbReference type="PROSITE-ProRule" id="PRU00175"/>
    </source>
</evidence>
<evidence type="ECO:0000256" key="2">
    <source>
        <dbReference type="ARBA" id="ARBA00022771"/>
    </source>
</evidence>
<dbReference type="Proteomes" id="UP001227230">
    <property type="component" value="Chromosome 15"/>
</dbReference>
<evidence type="ECO:0000256" key="1">
    <source>
        <dbReference type="ARBA" id="ARBA00022723"/>
    </source>
</evidence>
<dbReference type="CDD" id="cd16571">
    <property type="entry name" value="RING-HC_SIAHs"/>
    <property type="match status" value="1"/>
</dbReference>
<accession>A0ABY9DEB3</accession>
<gene>
    <name evidence="6" type="ORF">VitviT2T_023697</name>
</gene>
<dbReference type="SUPFAM" id="SSF57850">
    <property type="entry name" value="RING/U-box"/>
    <property type="match status" value="1"/>
</dbReference>
<dbReference type="Gene3D" id="3.30.40.10">
    <property type="entry name" value="Zinc/RING finger domain, C3HC4 (zinc finger)"/>
    <property type="match status" value="1"/>
</dbReference>
<evidence type="ECO:0000313" key="6">
    <source>
        <dbReference type="EMBL" id="WKA05750.1"/>
    </source>
</evidence>
<dbReference type="InterPro" id="IPR052088">
    <property type="entry name" value="E3_ubiquitin-ligase_SINA"/>
</dbReference>
<proteinExistence type="predicted"/>
<dbReference type="PROSITE" id="PS50089">
    <property type="entry name" value="ZF_RING_2"/>
    <property type="match status" value="1"/>
</dbReference>
<organism evidence="6 7">
    <name type="scientific">Vitis vinifera</name>
    <name type="common">Grape</name>
    <dbReference type="NCBI Taxonomy" id="29760"/>
    <lineage>
        <taxon>Eukaryota</taxon>
        <taxon>Viridiplantae</taxon>
        <taxon>Streptophyta</taxon>
        <taxon>Embryophyta</taxon>
        <taxon>Tracheophyta</taxon>
        <taxon>Spermatophyta</taxon>
        <taxon>Magnoliopsida</taxon>
        <taxon>eudicotyledons</taxon>
        <taxon>Gunneridae</taxon>
        <taxon>Pentapetalae</taxon>
        <taxon>rosids</taxon>
        <taxon>Vitales</taxon>
        <taxon>Vitaceae</taxon>
        <taxon>Viteae</taxon>
        <taxon>Vitis</taxon>
    </lineage>
</organism>
<sequence length="103" mass="11687">MGNRVGGMGNRVADLHSLTKFQEILRCSVCFDFMQSPIYQCHAGHALCSSCKARVLNNKCPNCRQQLSNIRCLALEKMAKSGTPRHFLLRNFRERKVGVRFQG</sequence>
<keyword evidence="2 4" id="KW-0863">Zinc-finger</keyword>
<evidence type="ECO:0000259" key="5">
    <source>
        <dbReference type="PROSITE" id="PS50089"/>
    </source>
</evidence>
<keyword evidence="1" id="KW-0479">Metal-binding</keyword>
<protein>
    <recommendedName>
        <fullName evidence="5">RING-type domain-containing protein</fullName>
    </recommendedName>
</protein>
<reference evidence="6 7" key="1">
    <citation type="journal article" date="2023" name="Hortic Res">
        <title>The complete reference genome for grapevine (Vitis vinifera L.) genetics and breeding.</title>
        <authorList>
            <person name="Shi X."/>
            <person name="Cao S."/>
            <person name="Wang X."/>
            <person name="Huang S."/>
            <person name="Wang Y."/>
            <person name="Liu Z."/>
            <person name="Liu W."/>
            <person name="Leng X."/>
            <person name="Peng Y."/>
            <person name="Wang N."/>
            <person name="Wang Y."/>
            <person name="Ma Z."/>
            <person name="Xu X."/>
            <person name="Zhang F."/>
            <person name="Xue H."/>
            <person name="Zhong H."/>
            <person name="Wang Y."/>
            <person name="Zhang K."/>
            <person name="Velt A."/>
            <person name="Avia K."/>
            <person name="Holtgrawe D."/>
            <person name="Grimplet J."/>
            <person name="Matus J.T."/>
            <person name="Ware D."/>
            <person name="Wu X."/>
            <person name="Wang H."/>
            <person name="Liu C."/>
            <person name="Fang Y."/>
            <person name="Rustenholz C."/>
            <person name="Cheng Z."/>
            <person name="Xiao H."/>
            <person name="Zhou Y."/>
        </authorList>
    </citation>
    <scope>NUCLEOTIDE SEQUENCE [LARGE SCALE GENOMIC DNA]</scope>
    <source>
        <strain evidence="7">cv. Pinot noir / PN40024</strain>
        <tissue evidence="6">Leaf</tissue>
    </source>
</reference>
<keyword evidence="7" id="KW-1185">Reference proteome</keyword>
<dbReference type="InterPro" id="IPR001841">
    <property type="entry name" value="Znf_RING"/>
</dbReference>
<dbReference type="InterPro" id="IPR049548">
    <property type="entry name" value="Sina-like_RING"/>
</dbReference>
<evidence type="ECO:0000313" key="7">
    <source>
        <dbReference type="Proteomes" id="UP001227230"/>
    </source>
</evidence>
<evidence type="ECO:0000256" key="3">
    <source>
        <dbReference type="ARBA" id="ARBA00022833"/>
    </source>
</evidence>
<dbReference type="PANTHER" id="PTHR10315:SF80">
    <property type="entry name" value="E3 UBIQUITIN-PROTEIN LIGASE SINAT3"/>
    <property type="match status" value="1"/>
</dbReference>
<dbReference type="PANTHER" id="PTHR10315">
    <property type="entry name" value="E3 UBIQUITIN PROTEIN LIGASE SIAH"/>
    <property type="match status" value="1"/>
</dbReference>
<dbReference type="InterPro" id="IPR013083">
    <property type="entry name" value="Znf_RING/FYVE/PHD"/>
</dbReference>
<feature type="domain" description="RING-type" evidence="5">
    <location>
        <begin position="27"/>
        <end position="64"/>
    </location>
</feature>
<name>A0ABY9DEB3_VITVI</name>
<dbReference type="EMBL" id="CP126662">
    <property type="protein sequence ID" value="WKA05750.1"/>
    <property type="molecule type" value="Genomic_DNA"/>
</dbReference>